<evidence type="ECO:0000313" key="6">
    <source>
        <dbReference type="EMBL" id="RJG57889.1"/>
    </source>
</evidence>
<dbReference type="EMBL" id="QVRA01000001">
    <property type="protein sequence ID" value="RJG57889.1"/>
    <property type="molecule type" value="Genomic_DNA"/>
</dbReference>
<dbReference type="PRINTS" id="PR00455">
    <property type="entry name" value="HTHTETR"/>
</dbReference>
<dbReference type="OrthoDB" id="9809772at2"/>
<name>A0A418YYH0_9SPHN</name>
<keyword evidence="2 4" id="KW-0238">DNA-binding</keyword>
<feature type="DNA-binding region" description="H-T-H motif" evidence="4">
    <location>
        <begin position="26"/>
        <end position="45"/>
    </location>
</feature>
<organism evidence="6 7">
    <name type="scientific">Sphingobium terrigena</name>
    <dbReference type="NCBI Taxonomy" id="2304063"/>
    <lineage>
        <taxon>Bacteria</taxon>
        <taxon>Pseudomonadati</taxon>
        <taxon>Pseudomonadota</taxon>
        <taxon>Alphaproteobacteria</taxon>
        <taxon>Sphingomonadales</taxon>
        <taxon>Sphingomonadaceae</taxon>
        <taxon>Sphingobium</taxon>
    </lineage>
</organism>
<sequence>MTATTQELILAAARRAAQAHGYAGLNFRDLAKEVGIKAASIYYHFPGKADLGAAVARRYREDATAFLAALSDKIADPIERLRHYPTIFQAALQDECRMCLASFMAAEFDSLPDIVKLEITAFSDANIAWIDEQLTEACVYGVAMDEGRARAIFAAITGAQLMARGRSDISLYDTIIRSYRASGLLP</sequence>
<protein>
    <submittedName>
        <fullName evidence="6">TetR/AcrR family transcriptional regulator</fullName>
    </submittedName>
</protein>
<evidence type="ECO:0000313" key="7">
    <source>
        <dbReference type="Proteomes" id="UP000283469"/>
    </source>
</evidence>
<evidence type="ECO:0000256" key="3">
    <source>
        <dbReference type="ARBA" id="ARBA00023163"/>
    </source>
</evidence>
<dbReference type="PROSITE" id="PS50977">
    <property type="entry name" value="HTH_TETR_2"/>
    <property type="match status" value="1"/>
</dbReference>
<dbReference type="GO" id="GO:0003677">
    <property type="term" value="F:DNA binding"/>
    <property type="evidence" value="ECO:0007669"/>
    <property type="project" value="UniProtKB-UniRule"/>
</dbReference>
<feature type="domain" description="HTH tetR-type" evidence="5">
    <location>
        <begin position="3"/>
        <end position="63"/>
    </location>
</feature>
<evidence type="ECO:0000256" key="4">
    <source>
        <dbReference type="PROSITE-ProRule" id="PRU00335"/>
    </source>
</evidence>
<proteinExistence type="predicted"/>
<keyword evidence="3" id="KW-0804">Transcription</keyword>
<comment type="caution">
    <text evidence="6">The sequence shown here is derived from an EMBL/GenBank/DDBJ whole genome shotgun (WGS) entry which is preliminary data.</text>
</comment>
<evidence type="ECO:0000256" key="1">
    <source>
        <dbReference type="ARBA" id="ARBA00023015"/>
    </source>
</evidence>
<dbReference type="PANTHER" id="PTHR47506">
    <property type="entry name" value="TRANSCRIPTIONAL REGULATORY PROTEIN"/>
    <property type="match status" value="1"/>
</dbReference>
<dbReference type="AlphaFoldDB" id="A0A418YYH0"/>
<dbReference type="Gene3D" id="1.10.357.10">
    <property type="entry name" value="Tetracycline Repressor, domain 2"/>
    <property type="match status" value="1"/>
</dbReference>
<keyword evidence="1" id="KW-0805">Transcription regulation</keyword>
<keyword evidence="7" id="KW-1185">Reference proteome</keyword>
<dbReference type="SUPFAM" id="SSF48498">
    <property type="entry name" value="Tetracyclin repressor-like, C-terminal domain"/>
    <property type="match status" value="1"/>
</dbReference>
<dbReference type="PANTHER" id="PTHR47506:SF1">
    <property type="entry name" value="HTH-TYPE TRANSCRIPTIONAL REGULATOR YJDC"/>
    <property type="match status" value="1"/>
</dbReference>
<dbReference type="InterPro" id="IPR001647">
    <property type="entry name" value="HTH_TetR"/>
</dbReference>
<dbReference type="InterPro" id="IPR009057">
    <property type="entry name" value="Homeodomain-like_sf"/>
</dbReference>
<dbReference type="Proteomes" id="UP000283469">
    <property type="component" value="Unassembled WGS sequence"/>
</dbReference>
<evidence type="ECO:0000259" key="5">
    <source>
        <dbReference type="PROSITE" id="PS50977"/>
    </source>
</evidence>
<evidence type="ECO:0000256" key="2">
    <source>
        <dbReference type="ARBA" id="ARBA00023125"/>
    </source>
</evidence>
<dbReference type="InterPro" id="IPR036271">
    <property type="entry name" value="Tet_transcr_reg_TetR-rel_C_sf"/>
</dbReference>
<reference evidence="6 7" key="1">
    <citation type="submission" date="2018-08" db="EMBL/GenBank/DDBJ databases">
        <title>Sphingobium sp. EO9.</title>
        <authorList>
            <person name="Park Y."/>
            <person name="Kim K.H."/>
            <person name="Jeon C.O."/>
        </authorList>
    </citation>
    <scope>NUCLEOTIDE SEQUENCE [LARGE SCALE GENOMIC DNA]</scope>
    <source>
        <strain evidence="6 7">EO9</strain>
    </source>
</reference>
<accession>A0A418YYH0</accession>
<dbReference type="RefSeq" id="WP_119743616.1">
    <property type="nucleotide sequence ID" value="NZ_QVRA01000001.1"/>
</dbReference>
<dbReference type="Pfam" id="PF00440">
    <property type="entry name" value="TetR_N"/>
    <property type="match status" value="1"/>
</dbReference>
<gene>
    <name evidence="6" type="ORF">D0Z70_01350</name>
</gene>
<dbReference type="SUPFAM" id="SSF46689">
    <property type="entry name" value="Homeodomain-like"/>
    <property type="match status" value="1"/>
</dbReference>